<organism evidence="1 2">
    <name type="scientific">Streptomyces erythrochromogenes</name>
    <dbReference type="NCBI Taxonomy" id="285574"/>
    <lineage>
        <taxon>Bacteria</taxon>
        <taxon>Bacillati</taxon>
        <taxon>Actinomycetota</taxon>
        <taxon>Actinomycetes</taxon>
        <taxon>Kitasatosporales</taxon>
        <taxon>Streptomycetaceae</taxon>
        <taxon>Streptomyces</taxon>
    </lineage>
</organism>
<reference evidence="1" key="1">
    <citation type="submission" date="2022-10" db="EMBL/GenBank/DDBJ databases">
        <title>The complete genomes of actinobacterial strains from the NBC collection.</title>
        <authorList>
            <person name="Joergensen T.S."/>
            <person name="Alvarez Arevalo M."/>
            <person name="Sterndorff E.B."/>
            <person name="Faurdal D."/>
            <person name="Vuksanovic O."/>
            <person name="Mourched A.-S."/>
            <person name="Charusanti P."/>
            <person name="Shaw S."/>
            <person name="Blin K."/>
            <person name="Weber T."/>
        </authorList>
    </citation>
    <scope>NUCLEOTIDE SEQUENCE</scope>
    <source>
        <strain evidence="1">NBC_00303</strain>
    </source>
</reference>
<name>A0ABZ1QE32_9ACTN</name>
<keyword evidence="2" id="KW-1185">Reference proteome</keyword>
<dbReference type="EMBL" id="CP108036">
    <property type="protein sequence ID" value="WUN80908.1"/>
    <property type="molecule type" value="Genomic_DNA"/>
</dbReference>
<accession>A0ABZ1QE32</accession>
<protein>
    <submittedName>
        <fullName evidence="1">Uncharacterized protein</fullName>
    </submittedName>
</protein>
<gene>
    <name evidence="1" type="ORF">OHA91_21705</name>
</gene>
<dbReference type="GeneID" id="95498707"/>
<evidence type="ECO:0000313" key="2">
    <source>
        <dbReference type="Proteomes" id="UP001432312"/>
    </source>
</evidence>
<proteinExistence type="predicted"/>
<evidence type="ECO:0000313" key="1">
    <source>
        <dbReference type="EMBL" id="WUN80908.1"/>
    </source>
</evidence>
<sequence>MNRRSLRAHTARLALGDEDAARRTARQLIRTGTDAAAVGVGMALLVRLGGPEDVPCLKALGHRTTPPAPRA</sequence>
<dbReference type="Proteomes" id="UP001432312">
    <property type="component" value="Chromosome"/>
</dbReference>
<dbReference type="RefSeq" id="WP_031150482.1">
    <property type="nucleotide sequence ID" value="NZ_CP108036.1"/>
</dbReference>